<keyword evidence="2" id="KW-1185">Reference proteome</keyword>
<dbReference type="Proteomes" id="UP000247810">
    <property type="component" value="Unassembled WGS sequence"/>
</dbReference>
<reference evidence="1 2" key="1">
    <citation type="submission" date="2018-02" db="EMBL/GenBank/DDBJ databases">
        <title>The genomes of Aspergillus section Nigri reveals drivers in fungal speciation.</title>
        <authorList>
            <consortium name="DOE Joint Genome Institute"/>
            <person name="Vesth T.C."/>
            <person name="Nybo J."/>
            <person name="Theobald S."/>
            <person name="Brandl J."/>
            <person name="Frisvad J.C."/>
            <person name="Nielsen K.F."/>
            <person name="Lyhne E.K."/>
            <person name="Kogle M.E."/>
            <person name="Kuo A."/>
            <person name="Riley R."/>
            <person name="Clum A."/>
            <person name="Nolan M."/>
            <person name="Lipzen A."/>
            <person name="Salamov A."/>
            <person name="Henrissat B."/>
            <person name="Wiebenga A."/>
            <person name="De vries R.P."/>
            <person name="Grigoriev I.V."/>
            <person name="Mortensen U.H."/>
            <person name="Andersen M.R."/>
            <person name="Baker S.E."/>
        </authorList>
    </citation>
    <scope>NUCLEOTIDE SEQUENCE [LARGE SCALE GENOMIC DNA]</scope>
    <source>
        <strain evidence="1 2">CBS 707.79</strain>
    </source>
</reference>
<dbReference type="EMBL" id="KZ825891">
    <property type="protein sequence ID" value="PYH93537.1"/>
    <property type="molecule type" value="Genomic_DNA"/>
</dbReference>
<gene>
    <name evidence="1" type="ORF">BO71DRAFT_430861</name>
</gene>
<evidence type="ECO:0000313" key="2">
    <source>
        <dbReference type="Proteomes" id="UP000247810"/>
    </source>
</evidence>
<dbReference type="OrthoDB" id="4167595at2759"/>
<evidence type="ECO:0000313" key="1">
    <source>
        <dbReference type="EMBL" id="PYH93537.1"/>
    </source>
</evidence>
<proteinExistence type="predicted"/>
<name>A0A319DHD5_9EURO</name>
<dbReference type="VEuPathDB" id="FungiDB:BO71DRAFT_430861"/>
<organism evidence="1 2">
    <name type="scientific">Aspergillus ellipticus CBS 707.79</name>
    <dbReference type="NCBI Taxonomy" id="1448320"/>
    <lineage>
        <taxon>Eukaryota</taxon>
        <taxon>Fungi</taxon>
        <taxon>Dikarya</taxon>
        <taxon>Ascomycota</taxon>
        <taxon>Pezizomycotina</taxon>
        <taxon>Eurotiomycetes</taxon>
        <taxon>Eurotiomycetidae</taxon>
        <taxon>Eurotiales</taxon>
        <taxon>Aspergillaceae</taxon>
        <taxon>Aspergillus</taxon>
        <taxon>Aspergillus subgen. Circumdati</taxon>
    </lineage>
</organism>
<protein>
    <submittedName>
        <fullName evidence="1">Uncharacterized protein</fullName>
    </submittedName>
</protein>
<dbReference type="AlphaFoldDB" id="A0A319DHD5"/>
<accession>A0A319DHD5</accession>
<sequence>MLNWALKKASITWEDFIREPGFGPKKDIIKKAIDEAKEDDLKELWDSNTGENMGQGNGLPFIFGENGGHRAAWREDGLVIDSSARKPLLLKEEERVKVGKHLGK</sequence>